<comment type="caution">
    <text evidence="1">The sequence shown here is derived from an EMBL/GenBank/DDBJ whole genome shotgun (WGS) entry which is preliminary data.</text>
</comment>
<keyword evidence="2" id="KW-1185">Reference proteome</keyword>
<reference evidence="1 2" key="1">
    <citation type="submission" date="2021-06" db="EMBL/GenBank/DDBJ databases">
        <title>Halomicroarcula sp. a new haloarchaeum isolated from saline soil.</title>
        <authorList>
            <person name="Duran-Viseras A."/>
            <person name="Sanchez-Porro C."/>
            <person name="Ventosa A."/>
        </authorList>
    </citation>
    <scope>NUCLEOTIDE SEQUENCE [LARGE SCALE GENOMIC DNA]</scope>
    <source>
        <strain evidence="1 2">F27</strain>
    </source>
</reference>
<proteinExistence type="predicted"/>
<dbReference type="RefSeq" id="WP_220582118.1">
    <property type="nucleotide sequence ID" value="NZ_RKLT01000021.1"/>
</dbReference>
<dbReference type="Pfam" id="PF14236">
    <property type="entry name" value="DruA"/>
    <property type="match status" value="2"/>
</dbReference>
<evidence type="ECO:0000313" key="2">
    <source>
        <dbReference type="Proteomes" id="UP001430455"/>
    </source>
</evidence>
<accession>A0AAW4PGG9</accession>
<protein>
    <submittedName>
        <fullName evidence="1">DUF4338 domain-containing protein</fullName>
    </submittedName>
</protein>
<evidence type="ECO:0000313" key="1">
    <source>
        <dbReference type="EMBL" id="MBX0297531.1"/>
    </source>
</evidence>
<dbReference type="Proteomes" id="UP001430455">
    <property type="component" value="Unassembled WGS sequence"/>
</dbReference>
<organism evidence="1 2">
    <name type="scientific">Haloarcula nitratireducens</name>
    <dbReference type="NCBI Taxonomy" id="2487749"/>
    <lineage>
        <taxon>Archaea</taxon>
        <taxon>Methanobacteriati</taxon>
        <taxon>Methanobacteriota</taxon>
        <taxon>Stenosarchaea group</taxon>
        <taxon>Halobacteria</taxon>
        <taxon>Halobacteriales</taxon>
        <taxon>Haloarculaceae</taxon>
        <taxon>Haloarcula</taxon>
    </lineage>
</organism>
<gene>
    <name evidence="1" type="ORF">EGH23_21880</name>
</gene>
<dbReference type="EMBL" id="RKLT01000021">
    <property type="protein sequence ID" value="MBX0297531.1"/>
    <property type="molecule type" value="Genomic_DNA"/>
</dbReference>
<sequence>MAQVYDESSVHLLQPDLTEEYLKDLDRLCDRICQSPNDTETVISAKINDIEDNIPENPPKYDQERMETYNERIKYLAVLEALHDLVEIGYHVEKNPNEIDGFPPVRLHSPDPGRFSDDPQAYKEHEREILQKERRTQFDDESVRRFIREMETPDRQNGEQVDVTDLIADGEALYQDLAPLSELEREEIIDELDTTIRPYVQHAERGIEDEHTGLDLHDIWRYFRYTWLTPYNQVPGRNINFLIRDAARDHHPIIGIASLASSMMNLRARDKHIGWRIDAVQEELKRKQRTLEIEEQLPKEERTPEKQTRTREITDYLETKSEWQERIDEYCSMLRSAVETAIDESINQVRYDDFIGWFEDLSEEDFQIASDTAFKRLKQLEGLGTYVFKEKPPLVSEVDNPENHENVFDPSEFGLTPGQLEDINIKDKDPESLDSWEEKSETALFVKKRAHNLQKLLRDREYFLENDIEDDQKFIETSLESDRGERALRTALKEIKKRRVGAGMMNIQVCGAIPPYNHILGGKLVAMALTGPKVINHYREKYEGYKSKIASSMKGEPIIKNNELVFLDTTGLFQVGSAQYDRVRVPTPGGKIEYEEIGKTSGYGSVQFGPSARKRLAQVTEMLENRKAVKGRFGEGIAPKMRKIRRGLENLKLDGELLKHESPRVIYAVPLASDFREFLFGLRDEPNYFWPFEDPEAEQQEIYDHWKQRWVSKRVQKEWVLEDIRGFEKDEDLRLGHEVDFQNHSLTDF</sequence>
<name>A0AAW4PGG9_9EURY</name>
<dbReference type="InterPro" id="IPR025639">
    <property type="entry name" value="DruA"/>
</dbReference>
<dbReference type="AlphaFoldDB" id="A0AAW4PGG9"/>